<evidence type="ECO:0000256" key="5">
    <source>
        <dbReference type="ARBA" id="ARBA00022792"/>
    </source>
</evidence>
<dbReference type="Proteomes" id="UP001148614">
    <property type="component" value="Unassembled WGS sequence"/>
</dbReference>
<keyword evidence="6 12" id="KW-0862">Zinc</keyword>
<evidence type="ECO:0000256" key="7">
    <source>
        <dbReference type="ARBA" id="ARBA00022946"/>
    </source>
</evidence>
<feature type="binding site" evidence="12">
    <location>
        <position position="253"/>
    </location>
    <ligand>
        <name>Zn(2+)</name>
        <dbReference type="ChEBI" id="CHEBI:29105"/>
    </ligand>
</feature>
<sequence>MALLFKTWLASNGDHDVRHLIYPYPGYMHGAVSCPSKYRLKSLIRKGPRLPPPPGRAQHCQIRPLQIPRSFDPTRPTSALLLLLRPVYPTPSTCTPIRYTQHQPVAMFLQRSAVAVARRAAVAPVVRRSFAVSAIRRNVKDVEPQASIGKKVKAFDEIKTEEDLLGPGAAPGTVPTDLDQATGLERLEILGKMQGVDIFDMRPLDSSRKGTLENPILVKSFGDEQYAGCTGSPADSHTVTWLGMSRERPIERCPECGSVYKMEYIGPQDDGHGHHDHHGHEEPKTFADYVKPQYW</sequence>
<gene>
    <name evidence="13" type="ORF">NPX13_g5919</name>
</gene>
<evidence type="ECO:0000256" key="8">
    <source>
        <dbReference type="ARBA" id="ARBA00023128"/>
    </source>
</evidence>
<dbReference type="PANTHER" id="PTHR10122:SF0">
    <property type="entry name" value="CYTOCHROME C OXIDASE SUBUNIT 5B, ISOFORM A-RELATED"/>
    <property type="match status" value="1"/>
</dbReference>
<feature type="binding site" evidence="12">
    <location>
        <position position="229"/>
    </location>
    <ligand>
        <name>Zn(2+)</name>
        <dbReference type="ChEBI" id="CHEBI:29105"/>
    </ligand>
</feature>
<keyword evidence="8" id="KW-0496">Mitochondrion</keyword>
<evidence type="ECO:0000256" key="3">
    <source>
        <dbReference type="ARBA" id="ARBA00010292"/>
    </source>
</evidence>
<evidence type="ECO:0000313" key="13">
    <source>
        <dbReference type="EMBL" id="KAJ3569903.1"/>
    </source>
</evidence>
<dbReference type="PROSITE" id="PS51359">
    <property type="entry name" value="COX5B_2"/>
    <property type="match status" value="1"/>
</dbReference>
<comment type="similarity">
    <text evidence="3">Belongs to the cytochrome c oxidase subunit 5B family.</text>
</comment>
<dbReference type="InterPro" id="IPR002124">
    <property type="entry name" value="Cyt_c_oxidase_su5b"/>
</dbReference>
<dbReference type="PANTHER" id="PTHR10122">
    <property type="entry name" value="CYTOCHROME C OXIDASE SUBUNIT 5B, MITOCHONDRIAL"/>
    <property type="match status" value="1"/>
</dbReference>
<dbReference type="EMBL" id="JANPWZ010000986">
    <property type="protein sequence ID" value="KAJ3569903.1"/>
    <property type="molecule type" value="Genomic_DNA"/>
</dbReference>
<organism evidence="13 14">
    <name type="scientific">Xylaria arbuscula</name>
    <dbReference type="NCBI Taxonomy" id="114810"/>
    <lineage>
        <taxon>Eukaryota</taxon>
        <taxon>Fungi</taxon>
        <taxon>Dikarya</taxon>
        <taxon>Ascomycota</taxon>
        <taxon>Pezizomycotina</taxon>
        <taxon>Sordariomycetes</taxon>
        <taxon>Xylariomycetidae</taxon>
        <taxon>Xylariales</taxon>
        <taxon>Xylariaceae</taxon>
        <taxon>Xylaria</taxon>
    </lineage>
</organism>
<dbReference type="GO" id="GO:0005743">
    <property type="term" value="C:mitochondrial inner membrane"/>
    <property type="evidence" value="ECO:0007669"/>
    <property type="project" value="UniProtKB-SubCell"/>
</dbReference>
<dbReference type="Gene3D" id="2.60.11.10">
    <property type="entry name" value="Cytochrome c oxidase, subunit Vb"/>
    <property type="match status" value="1"/>
</dbReference>
<accession>A0A9W8NCU4</accession>
<evidence type="ECO:0000256" key="4">
    <source>
        <dbReference type="ARBA" id="ARBA00022723"/>
    </source>
</evidence>
<evidence type="ECO:0000313" key="14">
    <source>
        <dbReference type="Proteomes" id="UP001148614"/>
    </source>
</evidence>
<feature type="binding site" evidence="12">
    <location>
        <position position="237"/>
    </location>
    <ligand>
        <name>Zn(2+)</name>
        <dbReference type="ChEBI" id="CHEBI:29105"/>
    </ligand>
</feature>
<evidence type="ECO:0000256" key="12">
    <source>
        <dbReference type="PIRSR" id="PIRSR602124-2"/>
    </source>
</evidence>
<keyword evidence="5" id="KW-0999">Mitochondrion inner membrane</keyword>
<dbReference type="Pfam" id="PF01215">
    <property type="entry name" value="COX5B"/>
    <property type="match status" value="1"/>
</dbReference>
<keyword evidence="14" id="KW-1185">Reference proteome</keyword>
<evidence type="ECO:0000256" key="10">
    <source>
        <dbReference type="ARBA" id="ARBA00031366"/>
    </source>
</evidence>
<dbReference type="InterPro" id="IPR036972">
    <property type="entry name" value="Cyt_c_oxidase_su5b_sf"/>
</dbReference>
<keyword evidence="7" id="KW-0809">Transit peptide</keyword>
<keyword evidence="4 12" id="KW-0479">Metal-binding</keyword>
<evidence type="ECO:0000256" key="6">
    <source>
        <dbReference type="ARBA" id="ARBA00022833"/>
    </source>
</evidence>
<dbReference type="SUPFAM" id="SSF57802">
    <property type="entry name" value="Rubredoxin-like"/>
    <property type="match status" value="1"/>
</dbReference>
<evidence type="ECO:0000256" key="1">
    <source>
        <dbReference type="ARBA" id="ARBA00004443"/>
    </source>
</evidence>
<dbReference type="GO" id="GO:0045277">
    <property type="term" value="C:respiratory chain complex IV"/>
    <property type="evidence" value="ECO:0007669"/>
    <property type="project" value="InterPro"/>
</dbReference>
<dbReference type="GO" id="GO:0046872">
    <property type="term" value="F:metal ion binding"/>
    <property type="evidence" value="ECO:0007669"/>
    <property type="project" value="UniProtKB-KW"/>
</dbReference>
<comment type="pathway">
    <text evidence="2">Energy metabolism; oxidative phosphorylation.</text>
</comment>
<dbReference type="VEuPathDB" id="FungiDB:F4678DRAFT_416793"/>
<keyword evidence="9" id="KW-0472">Membrane</keyword>
<dbReference type="GO" id="GO:0006123">
    <property type="term" value="P:mitochondrial electron transport, cytochrome c to oxygen"/>
    <property type="evidence" value="ECO:0007669"/>
    <property type="project" value="InterPro"/>
</dbReference>
<dbReference type="AlphaFoldDB" id="A0A9W8NCU4"/>
<comment type="caution">
    <text evidence="13">The sequence shown here is derived from an EMBL/GenBank/DDBJ whole genome shotgun (WGS) entry which is preliminary data.</text>
</comment>
<reference evidence="13" key="1">
    <citation type="submission" date="2022-07" db="EMBL/GenBank/DDBJ databases">
        <title>Genome Sequence of Xylaria arbuscula.</title>
        <authorList>
            <person name="Buettner E."/>
        </authorList>
    </citation>
    <scope>NUCLEOTIDE SEQUENCE</scope>
    <source>
        <strain evidence="13">VT107</strain>
    </source>
</reference>
<name>A0A9W8NCU4_9PEZI</name>
<dbReference type="FunFam" id="2.60.11.10:FF:000003">
    <property type="entry name" value="Cytochrome c oxidase subunit IV"/>
    <property type="match status" value="1"/>
</dbReference>
<feature type="binding site" evidence="12">
    <location>
        <position position="256"/>
    </location>
    <ligand>
        <name>Zn(2+)</name>
        <dbReference type="ChEBI" id="CHEBI:29105"/>
    </ligand>
</feature>
<evidence type="ECO:0000256" key="2">
    <source>
        <dbReference type="ARBA" id="ARBA00004673"/>
    </source>
</evidence>
<proteinExistence type="inferred from homology"/>
<comment type="subcellular location">
    <subcellularLocation>
        <location evidence="1">Mitochondrion inner membrane</location>
        <topology evidence="1">Peripheral membrane protein</topology>
        <orientation evidence="1">Matrix side</orientation>
    </subcellularLocation>
</comment>
<dbReference type="PROSITE" id="PS51257">
    <property type="entry name" value="PROKAR_LIPOPROTEIN"/>
    <property type="match status" value="1"/>
</dbReference>
<protein>
    <recommendedName>
        <fullName evidence="11">Cytochrome c oxidase subunit 4, mitochondrial</fullName>
    </recommendedName>
    <alternativeName>
        <fullName evidence="10">Cytochrome c oxidase polypeptide IV</fullName>
    </alternativeName>
</protein>
<evidence type="ECO:0000256" key="9">
    <source>
        <dbReference type="ARBA" id="ARBA00023136"/>
    </source>
</evidence>
<evidence type="ECO:0000256" key="11">
    <source>
        <dbReference type="ARBA" id="ARBA00070613"/>
    </source>
</evidence>
<dbReference type="CDD" id="cd00924">
    <property type="entry name" value="Cyt_c_Oxidase_Vb"/>
    <property type="match status" value="1"/>
</dbReference>